<proteinExistence type="predicted"/>
<dbReference type="AlphaFoldDB" id="A0A4R6FF98"/>
<protein>
    <recommendedName>
        <fullName evidence="3">STAS domain-containing protein</fullName>
    </recommendedName>
</protein>
<evidence type="ECO:0008006" key="3">
    <source>
        <dbReference type="Google" id="ProtNLM"/>
    </source>
</evidence>
<reference evidence="1 2" key="1">
    <citation type="submission" date="2019-03" db="EMBL/GenBank/DDBJ databases">
        <title>Genomic Encyclopedia of Type Strains, Phase IV (KMG-IV): sequencing the most valuable type-strain genomes for metagenomic binning, comparative biology and taxonomic classification.</title>
        <authorList>
            <person name="Goeker M."/>
        </authorList>
    </citation>
    <scope>NUCLEOTIDE SEQUENCE [LARGE SCALE GENOMIC DNA]</scope>
    <source>
        <strain evidence="1 2">DSM 25059</strain>
    </source>
</reference>
<evidence type="ECO:0000313" key="1">
    <source>
        <dbReference type="EMBL" id="TDN79966.1"/>
    </source>
</evidence>
<sequence>MMNDSAATFSIRLADGRISAEAQGDFDEHRMADHCDTIAAHLDYMHKSGTARLLIDLRSANVQPRAVIALLRPFAEALDREGDRVALLSPTSLLKVQLRRILPETRFGIFVSPGAADHFLDRDEEHAMAMAG</sequence>
<gene>
    <name evidence="1" type="ORF">EV664_111124</name>
</gene>
<dbReference type="Proteomes" id="UP000295493">
    <property type="component" value="Unassembled WGS sequence"/>
</dbReference>
<organism evidence="1 2">
    <name type="scientific">Stakelama pacifica</name>
    <dbReference type="NCBI Taxonomy" id="517720"/>
    <lineage>
        <taxon>Bacteria</taxon>
        <taxon>Pseudomonadati</taxon>
        <taxon>Pseudomonadota</taxon>
        <taxon>Alphaproteobacteria</taxon>
        <taxon>Sphingomonadales</taxon>
        <taxon>Sphingomonadaceae</taxon>
        <taxon>Stakelama</taxon>
    </lineage>
</organism>
<dbReference type="EMBL" id="SNWD01000011">
    <property type="protein sequence ID" value="TDN79966.1"/>
    <property type="molecule type" value="Genomic_DNA"/>
</dbReference>
<evidence type="ECO:0000313" key="2">
    <source>
        <dbReference type="Proteomes" id="UP000295493"/>
    </source>
</evidence>
<keyword evidence="2" id="KW-1185">Reference proteome</keyword>
<dbReference type="RefSeq" id="WP_133496473.1">
    <property type="nucleotide sequence ID" value="NZ_BMLU01000011.1"/>
</dbReference>
<name>A0A4R6FF98_9SPHN</name>
<accession>A0A4R6FF98</accession>
<comment type="caution">
    <text evidence="1">The sequence shown here is derived from an EMBL/GenBank/DDBJ whole genome shotgun (WGS) entry which is preliminary data.</text>
</comment>